<feature type="region of interest" description="Disordered" evidence="1">
    <location>
        <begin position="34"/>
        <end position="70"/>
    </location>
</feature>
<keyword evidence="2" id="KW-0472">Membrane</keyword>
<reference evidence="3" key="2">
    <citation type="submission" date="2025-09" db="UniProtKB">
        <authorList>
            <consortium name="Ensembl"/>
        </authorList>
    </citation>
    <scope>IDENTIFICATION</scope>
</reference>
<keyword evidence="2" id="KW-0812">Transmembrane</keyword>
<keyword evidence="4" id="KW-1185">Reference proteome</keyword>
<proteinExistence type="predicted"/>
<dbReference type="Ensembl" id="ENSSVLT00005021678.1">
    <property type="protein sequence ID" value="ENSSVLP00005019457.1"/>
    <property type="gene ID" value="ENSSVLG00005015617.1"/>
</dbReference>
<name>A0A8D2D5Y6_SCIVU</name>
<accession>A0A8D2D5Y6</accession>
<evidence type="ECO:0000313" key="4">
    <source>
        <dbReference type="Proteomes" id="UP000694564"/>
    </source>
</evidence>
<sequence length="227" mass="23194">VNYPEKLTCHLQEATLCSAPTRADRRQLLRTALPPPAAAGRAARPAHVHRPGPRAAPHGPREEGPAPGCLLQPSRPAAGTACRPPLGRGVAGEAAPGGLLAASCPPHLGLTRATSCLVCIHFCTASLGAAGAPGFEGPPWLSGKDPVGTRAARAGQAVGAGLRPVLFICYFNLLSFFISLFSVQGRGGGKPSCRLSVRLSVSGRVGQEPRCPQRTQPSGARGSGAGQ</sequence>
<evidence type="ECO:0000256" key="2">
    <source>
        <dbReference type="SAM" id="Phobius"/>
    </source>
</evidence>
<keyword evidence="2" id="KW-1133">Transmembrane helix</keyword>
<evidence type="ECO:0000256" key="1">
    <source>
        <dbReference type="SAM" id="MobiDB-lite"/>
    </source>
</evidence>
<dbReference type="AlphaFoldDB" id="A0A8D2D5Y6"/>
<feature type="transmembrane region" description="Helical" evidence="2">
    <location>
        <begin position="165"/>
        <end position="183"/>
    </location>
</feature>
<evidence type="ECO:0000313" key="3">
    <source>
        <dbReference type="Ensembl" id="ENSSVLP00005019457.1"/>
    </source>
</evidence>
<dbReference type="Proteomes" id="UP000694564">
    <property type="component" value="Chromosome 11"/>
</dbReference>
<feature type="region of interest" description="Disordered" evidence="1">
    <location>
        <begin position="206"/>
        <end position="227"/>
    </location>
</feature>
<reference evidence="3" key="1">
    <citation type="submission" date="2025-08" db="UniProtKB">
        <authorList>
            <consortium name="Ensembl"/>
        </authorList>
    </citation>
    <scope>IDENTIFICATION</scope>
</reference>
<protein>
    <submittedName>
        <fullName evidence="3">Uncharacterized protein</fullName>
    </submittedName>
</protein>
<organism evidence="3 4">
    <name type="scientific">Sciurus vulgaris</name>
    <name type="common">Eurasian red squirrel</name>
    <dbReference type="NCBI Taxonomy" id="55149"/>
    <lineage>
        <taxon>Eukaryota</taxon>
        <taxon>Metazoa</taxon>
        <taxon>Chordata</taxon>
        <taxon>Craniata</taxon>
        <taxon>Vertebrata</taxon>
        <taxon>Euteleostomi</taxon>
        <taxon>Mammalia</taxon>
        <taxon>Eutheria</taxon>
        <taxon>Euarchontoglires</taxon>
        <taxon>Glires</taxon>
        <taxon>Rodentia</taxon>
        <taxon>Sciuromorpha</taxon>
        <taxon>Sciuridae</taxon>
        <taxon>Sciurinae</taxon>
        <taxon>Sciurini</taxon>
        <taxon>Sciurus</taxon>
    </lineage>
</organism>